<dbReference type="PANTHER" id="PTHR45023:SF4">
    <property type="entry name" value="GLYCINE-RICH PROTEIN-RELATED"/>
    <property type="match status" value="1"/>
</dbReference>
<dbReference type="Pfam" id="PF14303">
    <property type="entry name" value="NAM-associated"/>
    <property type="match status" value="1"/>
</dbReference>
<feature type="compositionally biased region" description="Basic and acidic residues" evidence="1">
    <location>
        <begin position="174"/>
        <end position="183"/>
    </location>
</feature>
<protein>
    <submittedName>
        <fullName evidence="3">Glutathione S-transferase T3</fullName>
    </submittedName>
</protein>
<dbReference type="InterPro" id="IPR001005">
    <property type="entry name" value="SANT/Myb"/>
</dbReference>
<comment type="caution">
    <text evidence="3">The sequence shown here is derived from an EMBL/GenBank/DDBJ whole genome shotgun (WGS) entry which is preliminary data.</text>
</comment>
<feature type="region of interest" description="Disordered" evidence="1">
    <location>
        <begin position="173"/>
        <end position="225"/>
    </location>
</feature>
<dbReference type="AlphaFoldDB" id="A0ABD0Z2B4"/>
<dbReference type="InterPro" id="IPR029466">
    <property type="entry name" value="NAM-associated_C"/>
</dbReference>
<dbReference type="Proteomes" id="UP001558713">
    <property type="component" value="Unassembled WGS sequence"/>
</dbReference>
<evidence type="ECO:0000313" key="3">
    <source>
        <dbReference type="EMBL" id="KAL1188091.1"/>
    </source>
</evidence>
<feature type="region of interest" description="Disordered" evidence="1">
    <location>
        <begin position="24"/>
        <end position="46"/>
    </location>
</feature>
<evidence type="ECO:0000313" key="4">
    <source>
        <dbReference type="Proteomes" id="UP001558713"/>
    </source>
</evidence>
<proteinExistence type="predicted"/>
<dbReference type="EMBL" id="JBANAX010000931">
    <property type="protein sequence ID" value="KAL1188091.1"/>
    <property type="molecule type" value="Genomic_DNA"/>
</dbReference>
<reference evidence="3 4" key="1">
    <citation type="submission" date="2024-04" db="EMBL/GenBank/DDBJ databases">
        <title>Genome assembly C_amara_ONT_v2.</title>
        <authorList>
            <person name="Yant L."/>
            <person name="Moore C."/>
            <person name="Slenker M."/>
        </authorList>
    </citation>
    <scope>NUCLEOTIDE SEQUENCE [LARGE SCALE GENOMIC DNA]</scope>
    <source>
        <tissue evidence="3">Leaf</tissue>
    </source>
</reference>
<accession>A0ABD0Z2B4</accession>
<evidence type="ECO:0000256" key="1">
    <source>
        <dbReference type="SAM" id="MobiDB-lite"/>
    </source>
</evidence>
<organism evidence="3 4">
    <name type="scientific">Cardamine amara subsp. amara</name>
    <dbReference type="NCBI Taxonomy" id="228776"/>
    <lineage>
        <taxon>Eukaryota</taxon>
        <taxon>Viridiplantae</taxon>
        <taxon>Streptophyta</taxon>
        <taxon>Embryophyta</taxon>
        <taxon>Tracheophyta</taxon>
        <taxon>Spermatophyta</taxon>
        <taxon>Magnoliopsida</taxon>
        <taxon>eudicotyledons</taxon>
        <taxon>Gunneridae</taxon>
        <taxon>Pentapetalae</taxon>
        <taxon>rosids</taxon>
        <taxon>malvids</taxon>
        <taxon>Brassicales</taxon>
        <taxon>Brassicaceae</taxon>
        <taxon>Cardamineae</taxon>
        <taxon>Cardamine</taxon>
    </lineage>
</organism>
<sequence length="285" mass="32426">MASPNPFRQPSNFTWVELGSSQVPLFSSQEDSTFGEDTPAERRERRKWTPTDDILLISSWLNTSKANEQKSGAFWQRIAAYFAASPKAACREIREAGQCKQRWQKINDVVCKFCGAYEAAGRERSSGENENDVLKRAHKIFYNDHKKKFTLEHAWKELRNDQKWCDLSLTKTDGSCKRRRCDDGSQSSSTGDDGRENLDDDHPDVQTRPPGVKALKARGKKPTTPTSEKLLEFQTMWSIKEKDLAMKEKLSKMSLLDSLIAKTEPLSEIEVALKDKLITDMLSNS</sequence>
<name>A0ABD0Z2B4_CARAN</name>
<evidence type="ECO:0000259" key="2">
    <source>
        <dbReference type="PROSITE" id="PS50090"/>
    </source>
</evidence>
<gene>
    <name evidence="3" type="ORF">V5N11_003126</name>
</gene>
<keyword evidence="4" id="KW-1185">Reference proteome</keyword>
<dbReference type="PANTHER" id="PTHR45023">
    <property type="match status" value="1"/>
</dbReference>
<dbReference type="PROSITE" id="PS50090">
    <property type="entry name" value="MYB_LIKE"/>
    <property type="match status" value="1"/>
</dbReference>
<feature type="domain" description="Myb-like" evidence="2">
    <location>
        <begin position="40"/>
        <end position="107"/>
    </location>
</feature>